<dbReference type="SMART" id="SM00493">
    <property type="entry name" value="TOPRIM"/>
    <property type="match status" value="1"/>
</dbReference>
<dbReference type="PROSITE" id="PS50880">
    <property type="entry name" value="TOPRIM"/>
    <property type="match status" value="1"/>
</dbReference>
<dbReference type="InterPro" id="IPR006171">
    <property type="entry name" value="TOPRIM_dom"/>
</dbReference>
<dbReference type="EMBL" id="FNPI01000001">
    <property type="protein sequence ID" value="SDY24935.1"/>
    <property type="molecule type" value="Genomic_DNA"/>
</dbReference>
<dbReference type="PANTHER" id="PTHR39156:SF2">
    <property type="entry name" value="DNA PRIMASE (BACTERIAL TYPE) AND SMALL PRIMASE-LIKE PROTEINS"/>
    <property type="match status" value="1"/>
</dbReference>
<dbReference type="STRING" id="1503961.SAMN05421736_101772"/>
<gene>
    <name evidence="2" type="ORF">SAMN05421736_101772</name>
</gene>
<organism evidence="2 3">
    <name type="scientific">Evansella caseinilytica</name>
    <dbReference type="NCBI Taxonomy" id="1503961"/>
    <lineage>
        <taxon>Bacteria</taxon>
        <taxon>Bacillati</taxon>
        <taxon>Bacillota</taxon>
        <taxon>Bacilli</taxon>
        <taxon>Bacillales</taxon>
        <taxon>Bacillaceae</taxon>
        <taxon>Evansella</taxon>
    </lineage>
</organism>
<name>A0A1H3IBW8_9BACI</name>
<keyword evidence="3" id="KW-1185">Reference proteome</keyword>
<accession>A0A1H3IBW8</accession>
<dbReference type="PANTHER" id="PTHR39156">
    <property type="entry name" value="RIBONUCLEASE M5"/>
    <property type="match status" value="1"/>
</dbReference>
<proteinExistence type="predicted"/>
<protein>
    <submittedName>
        <fullName evidence="2">Toprim domain protein</fullName>
    </submittedName>
</protein>
<evidence type="ECO:0000313" key="2">
    <source>
        <dbReference type="EMBL" id="SDY24935.1"/>
    </source>
</evidence>
<dbReference type="AlphaFoldDB" id="A0A1H3IBW8"/>
<evidence type="ECO:0000259" key="1">
    <source>
        <dbReference type="PROSITE" id="PS50880"/>
    </source>
</evidence>
<feature type="domain" description="Toprim" evidence="1">
    <location>
        <begin position="3"/>
        <end position="87"/>
    </location>
</feature>
<dbReference type="Pfam" id="PF01751">
    <property type="entry name" value="Toprim"/>
    <property type="match status" value="1"/>
</dbReference>
<dbReference type="Proteomes" id="UP000198935">
    <property type="component" value="Unassembled WGS sequence"/>
</dbReference>
<dbReference type="GO" id="GO:0006364">
    <property type="term" value="P:rRNA processing"/>
    <property type="evidence" value="ECO:0007669"/>
    <property type="project" value="TreeGrafter"/>
</dbReference>
<reference evidence="3" key="1">
    <citation type="submission" date="2016-10" db="EMBL/GenBank/DDBJ databases">
        <authorList>
            <person name="Varghese N."/>
            <person name="Submissions S."/>
        </authorList>
    </citation>
    <scope>NUCLEOTIDE SEQUENCE [LARGE SCALE GENOMIC DNA]</scope>
    <source>
        <strain evidence="3">SP</strain>
    </source>
</reference>
<sequence>MEVKVLIVEGANDRKRVTQVLDEPVQIICTNGTLNDEKLETLILPLEDNDVYVLVDADLAGERLRKQLKRELPHAVHLYTQKGYGQVEATPLEYLTEVLRGHFRVK</sequence>
<dbReference type="GO" id="GO:0043822">
    <property type="term" value="F:ribonuclease M5 activity"/>
    <property type="evidence" value="ECO:0007669"/>
    <property type="project" value="TreeGrafter"/>
</dbReference>
<dbReference type="Gene3D" id="3.40.1360.10">
    <property type="match status" value="1"/>
</dbReference>
<dbReference type="SUPFAM" id="SSF110455">
    <property type="entry name" value="Toprim domain"/>
    <property type="match status" value="1"/>
</dbReference>
<dbReference type="OrthoDB" id="2417742at2"/>
<evidence type="ECO:0000313" key="3">
    <source>
        <dbReference type="Proteomes" id="UP000198935"/>
    </source>
</evidence>